<reference evidence="1 2" key="1">
    <citation type="journal article" date="2015" name="Nature">
        <title>rRNA introns, odd ribosomes, and small enigmatic genomes across a large radiation of phyla.</title>
        <authorList>
            <person name="Brown C.T."/>
            <person name="Hug L.A."/>
            <person name="Thomas B.C."/>
            <person name="Sharon I."/>
            <person name="Castelle C.J."/>
            <person name="Singh A."/>
            <person name="Wilkins M.J."/>
            <person name="Williams K.H."/>
            <person name="Banfield J.F."/>
        </authorList>
    </citation>
    <scope>NUCLEOTIDE SEQUENCE [LARGE SCALE GENOMIC DNA]</scope>
</reference>
<organism evidence="1 2">
    <name type="scientific">Candidatus Kaiserbacteria bacterium GW2011_GWC2_52_8b</name>
    <dbReference type="NCBI Taxonomy" id="1618676"/>
    <lineage>
        <taxon>Bacteria</taxon>
        <taxon>Candidatus Kaiseribacteriota</taxon>
    </lineage>
</organism>
<evidence type="ECO:0000313" key="1">
    <source>
        <dbReference type="EMBL" id="KKW31531.1"/>
    </source>
</evidence>
<name>A0A0G1XKV5_9BACT</name>
<dbReference type="PROSITE" id="PS51257">
    <property type="entry name" value="PROKAR_LIPOPROTEIN"/>
    <property type="match status" value="1"/>
</dbReference>
<evidence type="ECO:0000313" key="2">
    <source>
        <dbReference type="Proteomes" id="UP000034445"/>
    </source>
</evidence>
<gene>
    <name evidence="1" type="ORF">UY74_C0012G0019</name>
</gene>
<sequence>MRIMQNNPENRDANALRFAFFALLTVIGLTLASCDSSPTTDVDHLAQKAAQAAEEAAAATIEPHEIKMIEYRRGVMGKPGLQLYVVFLNDMGQPIDYFVTEGKCSSSNKRLTDSTAFVQGDRGSYYGYFDVPAASEDGTYGESDEYVFCRTVDGKYKQWNGDRLISDQPIELTIKPLVIDRSGRNQQQQ</sequence>
<dbReference type="EMBL" id="LCRF01000012">
    <property type="protein sequence ID" value="KKW31531.1"/>
    <property type="molecule type" value="Genomic_DNA"/>
</dbReference>
<dbReference type="AlphaFoldDB" id="A0A0G1XKV5"/>
<evidence type="ECO:0008006" key="3">
    <source>
        <dbReference type="Google" id="ProtNLM"/>
    </source>
</evidence>
<proteinExistence type="predicted"/>
<comment type="caution">
    <text evidence="1">The sequence shown here is derived from an EMBL/GenBank/DDBJ whole genome shotgun (WGS) entry which is preliminary data.</text>
</comment>
<protein>
    <recommendedName>
        <fullName evidence="3">Lipoprotein</fullName>
    </recommendedName>
</protein>
<dbReference type="Proteomes" id="UP000034445">
    <property type="component" value="Unassembled WGS sequence"/>
</dbReference>
<accession>A0A0G1XKV5</accession>